<evidence type="ECO:0000256" key="1">
    <source>
        <dbReference type="ARBA" id="ARBA00005254"/>
    </source>
</evidence>
<dbReference type="OrthoDB" id="9777711at2"/>
<accession>A0A368XN69</accession>
<dbReference type="SUPFAM" id="SSF52096">
    <property type="entry name" value="ClpP/crotonase"/>
    <property type="match status" value="1"/>
</dbReference>
<proteinExistence type="inferred from homology"/>
<keyword evidence="4" id="KW-1185">Reference proteome</keyword>
<sequence>MPYSHYKTLRFSQAGAVLTVRIDRPQALNAVSATLHTELSRVFSQIAQDASVDAVVLTGEGRAFSAGGDLAWFRDITPAQLDALFVEARKIIVDLSELPQPIVAAVNGVAAGLGATLALFCDMVYMADDAKISDPHVRIGVTAGDGGAVVWPLLVGLSRAKEYLMTGDSLDAVEAERIGLVNRVVPSAELVATAQATAERLCQGSRMAIRSTKAALNKHVREAVNLVLDTSLALEKACFSDGFHKRAIAAFAAKAQP</sequence>
<reference evidence="3 4" key="1">
    <citation type="submission" date="2018-07" db="EMBL/GenBank/DDBJ databases">
        <title>Genomic Encyclopedia of Type Strains, Phase IV (KMG-IV): sequencing the most valuable type-strain genomes for metagenomic binning, comparative biology and taxonomic classification.</title>
        <authorList>
            <person name="Goeker M."/>
        </authorList>
    </citation>
    <scope>NUCLEOTIDE SEQUENCE [LARGE SCALE GENOMIC DNA]</scope>
    <source>
        <strain evidence="3 4">DSM 21634</strain>
    </source>
</reference>
<dbReference type="RefSeq" id="WP_114469825.1">
    <property type="nucleotide sequence ID" value="NZ_QPJK01000006.1"/>
</dbReference>
<evidence type="ECO:0000313" key="4">
    <source>
        <dbReference type="Proteomes" id="UP000252884"/>
    </source>
</evidence>
<dbReference type="Gene3D" id="1.10.12.10">
    <property type="entry name" value="Lyase 2-enoyl-coa Hydratase, Chain A, domain 2"/>
    <property type="match status" value="1"/>
</dbReference>
<dbReference type="CDD" id="cd06558">
    <property type="entry name" value="crotonase-like"/>
    <property type="match status" value="1"/>
</dbReference>
<dbReference type="AlphaFoldDB" id="A0A368XN69"/>
<protein>
    <submittedName>
        <fullName evidence="3">Enoyl-CoA hydratase</fullName>
    </submittedName>
</protein>
<gene>
    <name evidence="3" type="ORF">DES41_106294</name>
</gene>
<dbReference type="Proteomes" id="UP000252884">
    <property type="component" value="Unassembled WGS sequence"/>
</dbReference>
<dbReference type="PANTHER" id="PTHR11941">
    <property type="entry name" value="ENOYL-COA HYDRATASE-RELATED"/>
    <property type="match status" value="1"/>
</dbReference>
<dbReference type="GO" id="GO:0006635">
    <property type="term" value="P:fatty acid beta-oxidation"/>
    <property type="evidence" value="ECO:0007669"/>
    <property type="project" value="TreeGrafter"/>
</dbReference>
<comment type="similarity">
    <text evidence="1">Belongs to the enoyl-CoA hydratase/isomerase family.</text>
</comment>
<dbReference type="InterPro" id="IPR001753">
    <property type="entry name" value="Enoyl-CoA_hydra/iso"/>
</dbReference>
<dbReference type="PANTHER" id="PTHR11941:SF54">
    <property type="entry name" value="ENOYL-COA HYDRATASE, MITOCHONDRIAL"/>
    <property type="match status" value="1"/>
</dbReference>
<dbReference type="InterPro" id="IPR029045">
    <property type="entry name" value="ClpP/crotonase-like_dom_sf"/>
</dbReference>
<name>A0A368XN69_9BURK</name>
<comment type="caution">
    <text evidence="3">The sequence shown here is derived from an EMBL/GenBank/DDBJ whole genome shotgun (WGS) entry which is preliminary data.</text>
</comment>
<dbReference type="Gene3D" id="3.90.226.10">
    <property type="entry name" value="2-enoyl-CoA Hydratase, Chain A, domain 1"/>
    <property type="match status" value="1"/>
</dbReference>
<keyword evidence="2" id="KW-0456">Lyase</keyword>
<dbReference type="EMBL" id="QPJK01000006">
    <property type="protein sequence ID" value="RCW69420.1"/>
    <property type="molecule type" value="Genomic_DNA"/>
</dbReference>
<evidence type="ECO:0000313" key="3">
    <source>
        <dbReference type="EMBL" id="RCW69420.1"/>
    </source>
</evidence>
<dbReference type="Pfam" id="PF00378">
    <property type="entry name" value="ECH_1"/>
    <property type="match status" value="1"/>
</dbReference>
<evidence type="ECO:0000256" key="2">
    <source>
        <dbReference type="ARBA" id="ARBA00023239"/>
    </source>
</evidence>
<dbReference type="InterPro" id="IPR014748">
    <property type="entry name" value="Enoyl-CoA_hydra_C"/>
</dbReference>
<organism evidence="3 4">
    <name type="scientific">Pseudorhodoferax soli</name>
    <dbReference type="NCBI Taxonomy" id="545864"/>
    <lineage>
        <taxon>Bacteria</taxon>
        <taxon>Pseudomonadati</taxon>
        <taxon>Pseudomonadota</taxon>
        <taxon>Betaproteobacteria</taxon>
        <taxon>Burkholderiales</taxon>
        <taxon>Comamonadaceae</taxon>
    </lineage>
</organism>
<dbReference type="GO" id="GO:0016829">
    <property type="term" value="F:lyase activity"/>
    <property type="evidence" value="ECO:0007669"/>
    <property type="project" value="UniProtKB-KW"/>
</dbReference>